<accession>A0A0B6Y8H4</accession>
<evidence type="ECO:0008006" key="2">
    <source>
        <dbReference type="Google" id="ProtNLM"/>
    </source>
</evidence>
<gene>
    <name evidence="1" type="primary">ORF14334</name>
</gene>
<sequence length="89" mass="10064">PIVRLCGVNITGAKSMQFLGVKFNHSLRFLEHVEHVNVQARKGLVAVRIMAVANIKQRLLVILYQALVLSTIKYAYISQKNRMTGENIE</sequence>
<protein>
    <recommendedName>
        <fullName evidence="2">Alkylated DNA repair protein AlkB homologue 8 N-terminal domain-containing protein</fullName>
    </recommendedName>
</protein>
<proteinExistence type="predicted"/>
<feature type="non-terminal residue" evidence="1">
    <location>
        <position position="1"/>
    </location>
</feature>
<organism evidence="1">
    <name type="scientific">Arion vulgaris</name>
    <dbReference type="NCBI Taxonomy" id="1028688"/>
    <lineage>
        <taxon>Eukaryota</taxon>
        <taxon>Metazoa</taxon>
        <taxon>Spiralia</taxon>
        <taxon>Lophotrochozoa</taxon>
        <taxon>Mollusca</taxon>
        <taxon>Gastropoda</taxon>
        <taxon>Heterobranchia</taxon>
        <taxon>Euthyneura</taxon>
        <taxon>Panpulmonata</taxon>
        <taxon>Eupulmonata</taxon>
        <taxon>Stylommatophora</taxon>
        <taxon>Helicina</taxon>
        <taxon>Arionoidea</taxon>
        <taxon>Arionidae</taxon>
        <taxon>Arion</taxon>
    </lineage>
</organism>
<name>A0A0B6Y8H4_9EUPU</name>
<reference evidence="1" key="1">
    <citation type="submission" date="2014-12" db="EMBL/GenBank/DDBJ databases">
        <title>Insight into the proteome of Arion vulgaris.</title>
        <authorList>
            <person name="Aradska J."/>
            <person name="Bulat T."/>
            <person name="Smidak R."/>
            <person name="Sarate P."/>
            <person name="Gangsoo J."/>
            <person name="Sialana F."/>
            <person name="Bilban M."/>
            <person name="Lubec G."/>
        </authorList>
    </citation>
    <scope>NUCLEOTIDE SEQUENCE</scope>
    <source>
        <tissue evidence="1">Skin</tissue>
    </source>
</reference>
<evidence type="ECO:0000313" key="1">
    <source>
        <dbReference type="EMBL" id="CEK51765.1"/>
    </source>
</evidence>
<dbReference type="EMBL" id="HACG01004900">
    <property type="protein sequence ID" value="CEK51765.1"/>
    <property type="molecule type" value="Transcribed_RNA"/>
</dbReference>
<dbReference type="AlphaFoldDB" id="A0A0B6Y8H4"/>